<proteinExistence type="predicted"/>
<protein>
    <recommendedName>
        <fullName evidence="4">DUF1552 domain-containing protein</fullName>
    </recommendedName>
</protein>
<name>A0A5C5XGU0_9PLAN</name>
<comment type="caution">
    <text evidence="2">The sequence shown here is derived from an EMBL/GenBank/DDBJ whole genome shotgun (WGS) entry which is preliminary data.</text>
</comment>
<evidence type="ECO:0008006" key="4">
    <source>
        <dbReference type="Google" id="ProtNLM"/>
    </source>
</evidence>
<accession>A0A5C5XGU0</accession>
<dbReference type="InterPro" id="IPR006311">
    <property type="entry name" value="TAT_signal"/>
</dbReference>
<feature type="chain" id="PRO_5023012905" description="DUF1552 domain-containing protein" evidence="1">
    <location>
        <begin position="43"/>
        <end position="452"/>
    </location>
</feature>
<sequence length="452" mass="49567" precursor="true">MSSTTRRNVTNFQLDRRNFMRGAGVVMGLPWLEAMMSSTSFAAAPTAAVPTRMAFVFFANGAIMKDWTVKGEGKDFELSKTLSSLAPVKDDCLFLSGLTHDKARANGDGGGDHARNSASFLTASQPRKTGGADIQVGISVDQVAAQKIGTQTHLPSLEIGIEGGRQAGVCDSGYSCAYQSNIAWRSPNQPVAKEINPKLAFERLFGMSLTDVKKSQDRDFYRTSILDAVSEDASKLSGRLGKTDRQKLDEYFTSVREIEQRIGRAAPQKRQLPPEFEIPQGVPADVDAHIPLMYDILTLAFQTDSTRVATFMLANGGSNRTYSHLNVKGAHHQLSHHRDEADKVADLQKIDQYLAKEFARFVQKLKTIPEGEGTLLDHSMILYGSGISDANRHRHEDLPIVIAGKASGKLQTGRHLVYEKETPMANLYLSMLDRMGTPIDAFGDSTGRLTNL</sequence>
<dbReference type="PROSITE" id="PS51318">
    <property type="entry name" value="TAT"/>
    <property type="match status" value="1"/>
</dbReference>
<gene>
    <name evidence="2" type="ORF">Pan54_23570</name>
</gene>
<dbReference type="Pfam" id="PF07586">
    <property type="entry name" value="HXXSHH"/>
    <property type="match status" value="1"/>
</dbReference>
<feature type="signal peptide" evidence="1">
    <location>
        <begin position="1"/>
        <end position="42"/>
    </location>
</feature>
<evidence type="ECO:0000313" key="3">
    <source>
        <dbReference type="Proteomes" id="UP000316095"/>
    </source>
</evidence>
<organism evidence="2 3">
    <name type="scientific">Rubinisphaera italica</name>
    <dbReference type="NCBI Taxonomy" id="2527969"/>
    <lineage>
        <taxon>Bacteria</taxon>
        <taxon>Pseudomonadati</taxon>
        <taxon>Planctomycetota</taxon>
        <taxon>Planctomycetia</taxon>
        <taxon>Planctomycetales</taxon>
        <taxon>Planctomycetaceae</taxon>
        <taxon>Rubinisphaera</taxon>
    </lineage>
</organism>
<evidence type="ECO:0000256" key="1">
    <source>
        <dbReference type="SAM" id="SignalP"/>
    </source>
</evidence>
<keyword evidence="1" id="KW-0732">Signal</keyword>
<dbReference type="EMBL" id="SJPG01000001">
    <property type="protein sequence ID" value="TWT61621.1"/>
    <property type="molecule type" value="Genomic_DNA"/>
</dbReference>
<dbReference type="AlphaFoldDB" id="A0A5C5XGU0"/>
<keyword evidence="3" id="KW-1185">Reference proteome</keyword>
<dbReference type="InterPro" id="IPR011447">
    <property type="entry name" value="DUF1552"/>
</dbReference>
<evidence type="ECO:0000313" key="2">
    <source>
        <dbReference type="EMBL" id="TWT61621.1"/>
    </source>
</evidence>
<dbReference type="Proteomes" id="UP000316095">
    <property type="component" value="Unassembled WGS sequence"/>
</dbReference>
<reference evidence="2 3" key="1">
    <citation type="submission" date="2019-02" db="EMBL/GenBank/DDBJ databases">
        <title>Deep-cultivation of Planctomycetes and their phenomic and genomic characterization uncovers novel biology.</title>
        <authorList>
            <person name="Wiegand S."/>
            <person name="Jogler M."/>
            <person name="Boedeker C."/>
            <person name="Pinto D."/>
            <person name="Vollmers J."/>
            <person name="Rivas-Marin E."/>
            <person name="Kohn T."/>
            <person name="Peeters S.H."/>
            <person name="Heuer A."/>
            <person name="Rast P."/>
            <person name="Oberbeckmann S."/>
            <person name="Bunk B."/>
            <person name="Jeske O."/>
            <person name="Meyerdierks A."/>
            <person name="Storesund J.E."/>
            <person name="Kallscheuer N."/>
            <person name="Luecker S."/>
            <person name="Lage O.M."/>
            <person name="Pohl T."/>
            <person name="Merkel B.J."/>
            <person name="Hornburger P."/>
            <person name="Mueller R.-W."/>
            <person name="Bruemmer F."/>
            <person name="Labrenz M."/>
            <person name="Spormann A.M."/>
            <person name="Op Den Camp H."/>
            <person name="Overmann J."/>
            <person name="Amann R."/>
            <person name="Jetten M.S.M."/>
            <person name="Mascher T."/>
            <person name="Medema M.H."/>
            <person name="Devos D.P."/>
            <person name="Kaster A.-K."/>
            <person name="Ovreas L."/>
            <person name="Rohde M."/>
            <person name="Galperin M.Y."/>
            <person name="Jogler C."/>
        </authorList>
    </citation>
    <scope>NUCLEOTIDE SEQUENCE [LARGE SCALE GENOMIC DNA]</scope>
    <source>
        <strain evidence="2 3">Pan54</strain>
    </source>
</reference>
<dbReference type="RefSeq" id="WP_207310115.1">
    <property type="nucleotide sequence ID" value="NZ_SJPG01000001.1"/>
</dbReference>